<dbReference type="InterPro" id="IPR048738">
    <property type="entry name" value="CEP104_Znf"/>
</dbReference>
<evidence type="ECO:0000259" key="3">
    <source>
        <dbReference type="Pfam" id="PF21039"/>
    </source>
</evidence>
<evidence type="ECO:0000256" key="1">
    <source>
        <dbReference type="SAM" id="MobiDB-lite"/>
    </source>
</evidence>
<dbReference type="Pfam" id="PF21038">
    <property type="entry name" value="CEP104_N"/>
    <property type="match status" value="1"/>
</dbReference>
<dbReference type="InterPro" id="IPR011989">
    <property type="entry name" value="ARM-like"/>
</dbReference>
<dbReference type="PANTHER" id="PTHR13371:SF0">
    <property type="entry name" value="CENTROSOMAL PROTEIN OF 104 KDA"/>
    <property type="match status" value="1"/>
</dbReference>
<organism evidence="4 5">
    <name type="scientific">Mucor flavus</name>
    <dbReference type="NCBI Taxonomy" id="439312"/>
    <lineage>
        <taxon>Eukaryota</taxon>
        <taxon>Fungi</taxon>
        <taxon>Fungi incertae sedis</taxon>
        <taxon>Mucoromycota</taxon>
        <taxon>Mucoromycotina</taxon>
        <taxon>Mucoromycetes</taxon>
        <taxon>Mucorales</taxon>
        <taxon>Mucorineae</taxon>
        <taxon>Mucoraceae</taxon>
        <taxon>Mucor</taxon>
    </lineage>
</organism>
<dbReference type="SUPFAM" id="SSF48371">
    <property type="entry name" value="ARM repeat"/>
    <property type="match status" value="1"/>
</dbReference>
<feature type="compositionally biased region" description="Polar residues" evidence="1">
    <location>
        <begin position="775"/>
        <end position="797"/>
    </location>
</feature>
<sequence length="980" mass="111004">MGNNYLPYEFVHCSSFDEGFNPEQLAKNSPGNEVETLSVKCKGWQTPKCPEYPQDLIIHLLSGTARISKVQILSHHFKIATKIDVYIGLLKDAQDVLDDIAPDTPPSDDEDNMLIEFTRLGYVCFDNNVRAQFRARELKSIKINADGEYVRLVIRNCHKNRLNTFNQVGVLLINVLGQPLHLLDKSSIGSSSQNHLLRHPFDDNSMLSCSTRRTSVSSSQSSVNRLSPTNPFEIELGQWASSLFRAEDEAVKAESYQNAKTYKYLGEKMEKFTKILSDLEIGKRHAVETKDYDEAEKIKDDIKEIKQAAQTMLKGAHIQITHDGNVIPLEASSLNHVEIVLPETDIPHQIEDTVIGSEQTEKWNLPTIPYVQLEYNNHENIPTMIEEEEENDDANEFEQDEFEPDEPVKYIDPESIPEPIMDEERGPYTLAIQVFGEDIVACVLSIKAKCRGRGLGMIEQRIESVQNLARNNQLEDLCTMIYFDKNRIVEDFEYDDDDDDDMALDSITRSISNFINATLMMIQEAVMDSREPIVTLAITTWHQLNDFCRETNIDARWIIEWIERTFSGLLKRTGDTNIKIKSAATVLILVLVQSYSIPPFSLMPLFICKPERLIHNYKEAKSRVELVEATVTKLGVEGMPPSKKNNSKCKILVPLQDLMAFVVAYLNHGHDEVRQAAVKLVVAISDQIGFNIVSSYIDETLRLSLAETVQKLVDKDSFHTPAPILKTKLKKTTPTTKETISELRAAAVQPERKTKSSNRSLKQSNTNSSEKRSPTDSSTKRATNGTTSRATNGTTSRASNNRSTNKKTTATTTATATNTRSKTAKEKPIEIEVPEMINENSVCIFCDEVNPEFNEDTLIKHYYNTCPVLTNCPMCQIITEISTLNEHMLLDCERHHLIKECTRCRQAIPVEQWLQHTLKQGCYVKKDDDDIRCPLCLIHIEPPNESGWTSHLMTGEGCTKLKRSRAPKQQSTKKKITKKI</sequence>
<comment type="caution">
    <text evidence="4">The sequence shown here is derived from an EMBL/GenBank/DDBJ whole genome shotgun (WGS) entry which is preliminary data.</text>
</comment>
<dbReference type="Pfam" id="PF21040">
    <property type="entry name" value="CEP104-like_TOG"/>
    <property type="match status" value="2"/>
</dbReference>
<protein>
    <recommendedName>
        <fullName evidence="6">Centrosomal protein of 104 kDa</fullName>
    </recommendedName>
</protein>
<feature type="compositionally biased region" description="Low complexity" evidence="1">
    <location>
        <begin position="798"/>
        <end position="821"/>
    </location>
</feature>
<dbReference type="EMBL" id="BAABUK010000007">
    <property type="protein sequence ID" value="GAA5810298.1"/>
    <property type="molecule type" value="Genomic_DNA"/>
</dbReference>
<dbReference type="PANTHER" id="PTHR13371">
    <property type="entry name" value="GLYCINE-, GLUTAMATE-, THIENYLCYCLOHEXYLPIPERIDINE-BINDING PROTEIN"/>
    <property type="match status" value="1"/>
</dbReference>
<feature type="domain" description="Centrosomal protein CEP104 N-terminal" evidence="2">
    <location>
        <begin position="43"/>
        <end position="177"/>
    </location>
</feature>
<dbReference type="InterPro" id="IPR016024">
    <property type="entry name" value="ARM-type_fold"/>
</dbReference>
<dbReference type="Proteomes" id="UP001473302">
    <property type="component" value="Unassembled WGS sequence"/>
</dbReference>
<accession>A0ABP9YTW8</accession>
<evidence type="ECO:0000313" key="5">
    <source>
        <dbReference type="Proteomes" id="UP001473302"/>
    </source>
</evidence>
<dbReference type="InterPro" id="IPR048739">
    <property type="entry name" value="CEP104_N"/>
</dbReference>
<feature type="domain" description="Centrosomal protein CEP104 Zn finger" evidence="3">
    <location>
        <begin position="842"/>
        <end position="953"/>
    </location>
</feature>
<evidence type="ECO:0000313" key="4">
    <source>
        <dbReference type="EMBL" id="GAA5810298.1"/>
    </source>
</evidence>
<feature type="region of interest" description="Disordered" evidence="1">
    <location>
        <begin position="743"/>
        <end position="829"/>
    </location>
</feature>
<dbReference type="InterPro" id="IPR052607">
    <property type="entry name" value="CEP104-like"/>
</dbReference>
<gene>
    <name evidence="4" type="ORF">MFLAVUS_003718</name>
</gene>
<keyword evidence="5" id="KW-1185">Reference proteome</keyword>
<feature type="compositionally biased region" description="Polar residues" evidence="1">
    <location>
        <begin position="757"/>
        <end position="768"/>
    </location>
</feature>
<dbReference type="Gene3D" id="1.25.10.10">
    <property type="entry name" value="Leucine-rich Repeat Variant"/>
    <property type="match status" value="1"/>
</dbReference>
<evidence type="ECO:0000259" key="2">
    <source>
        <dbReference type="Pfam" id="PF21038"/>
    </source>
</evidence>
<proteinExistence type="predicted"/>
<dbReference type="Pfam" id="PF21039">
    <property type="entry name" value="CEP104_ZnF"/>
    <property type="match status" value="1"/>
</dbReference>
<name>A0ABP9YTW8_9FUNG</name>
<evidence type="ECO:0008006" key="6">
    <source>
        <dbReference type="Google" id="ProtNLM"/>
    </source>
</evidence>
<reference evidence="4 5" key="1">
    <citation type="submission" date="2024-04" db="EMBL/GenBank/DDBJ databases">
        <title>genome sequences of Mucor flavus KT1a and Helicostylum pulchrum KT1b strains isolated from the surface of a dry-aged beef.</title>
        <authorList>
            <person name="Toyotome T."/>
            <person name="Hosono M."/>
            <person name="Torimaru M."/>
            <person name="Fukuda K."/>
            <person name="Mikami N."/>
        </authorList>
    </citation>
    <scope>NUCLEOTIDE SEQUENCE [LARGE SCALE GENOMIC DNA]</scope>
    <source>
        <strain evidence="4 5">KT1a</strain>
    </source>
</reference>